<keyword evidence="3 4" id="KW-0539">Nucleus</keyword>
<dbReference type="RefSeq" id="XP_015593743.1">
    <property type="nucleotide sequence ID" value="XM_015738257.2"/>
</dbReference>
<dbReference type="GO" id="GO:0030182">
    <property type="term" value="P:neuron differentiation"/>
    <property type="evidence" value="ECO:0007669"/>
    <property type="project" value="TreeGrafter"/>
</dbReference>
<dbReference type="InterPro" id="IPR050140">
    <property type="entry name" value="SRY-related_HMG-box_TF-like"/>
</dbReference>
<dbReference type="SUPFAM" id="SSF47095">
    <property type="entry name" value="HMG-box"/>
    <property type="match status" value="1"/>
</dbReference>
<sequence>MVPQQQDSPSSSGIPLFGSLLVDKHSTTPYSDATQTKKNNPNHIKRPMNAFMVWSQIERRKICEVQPDMHNADISKRLGKRWKTLDEAEKRPFVEEAERLRQLHMVEYPDYKYRPKKKVPKPSPMPKVKEAKKQKKSSVGSATRTKNDTNNNNQTPVKRLQTSPTTNPVSRLKVRLALDKRTPDYTPVPPIVTAKVPSSPSCDTPDSPESASFYEDNFIDCSRFPMKIKQEVEHDYKPEFTNERHLGSVRPFSKMDTIDAMDGLEGKTFQRTSTPCLDPAFTIKEEPMETAATTTITVGNIALNTVSGSGCSPANTTSTASVKMEETGNPSLADLESLTDLLQIQPSDFKLDLDMDTITKDLESFETTSSSSGSHFDFCATPDVSDMLSNIGVSSEWISY</sequence>
<dbReference type="GO" id="GO:0001228">
    <property type="term" value="F:DNA-binding transcription activator activity, RNA polymerase II-specific"/>
    <property type="evidence" value="ECO:0007669"/>
    <property type="project" value="TreeGrafter"/>
</dbReference>
<dbReference type="GeneID" id="107267046"/>
<dbReference type="AlphaFoldDB" id="A0AAJ7BTD7"/>
<feature type="compositionally biased region" description="Low complexity" evidence="5">
    <location>
        <begin position="197"/>
        <end position="209"/>
    </location>
</feature>
<keyword evidence="2 4" id="KW-0238">DNA-binding</keyword>
<dbReference type="Pfam" id="PF00505">
    <property type="entry name" value="HMG_box"/>
    <property type="match status" value="1"/>
</dbReference>
<name>A0AAJ7BTD7_CEPCN</name>
<evidence type="ECO:0000259" key="6">
    <source>
        <dbReference type="PROSITE" id="PS50118"/>
    </source>
</evidence>
<evidence type="ECO:0000313" key="7">
    <source>
        <dbReference type="Proteomes" id="UP000694920"/>
    </source>
</evidence>
<feature type="region of interest" description="Disordered" evidence="5">
    <location>
        <begin position="188"/>
        <end position="209"/>
    </location>
</feature>
<feature type="region of interest" description="Disordered" evidence="5">
    <location>
        <begin position="111"/>
        <end position="172"/>
    </location>
</feature>
<dbReference type="PROSITE" id="PS50118">
    <property type="entry name" value="HMG_BOX_2"/>
    <property type="match status" value="1"/>
</dbReference>
<dbReference type="PANTHER" id="PTHR10270">
    <property type="entry name" value="SOX TRANSCRIPTION FACTOR"/>
    <property type="match status" value="1"/>
</dbReference>
<evidence type="ECO:0000256" key="2">
    <source>
        <dbReference type="ARBA" id="ARBA00023125"/>
    </source>
</evidence>
<dbReference type="InterPro" id="IPR036910">
    <property type="entry name" value="HMG_box_dom_sf"/>
</dbReference>
<dbReference type="SMART" id="SM00398">
    <property type="entry name" value="HMG"/>
    <property type="match status" value="1"/>
</dbReference>
<evidence type="ECO:0000256" key="5">
    <source>
        <dbReference type="SAM" id="MobiDB-lite"/>
    </source>
</evidence>
<proteinExistence type="predicted"/>
<feature type="domain" description="HMG box" evidence="6">
    <location>
        <begin position="44"/>
        <end position="112"/>
    </location>
</feature>
<dbReference type="GO" id="GO:0000122">
    <property type="term" value="P:negative regulation of transcription by RNA polymerase II"/>
    <property type="evidence" value="ECO:0007669"/>
    <property type="project" value="TreeGrafter"/>
</dbReference>
<feature type="compositionally biased region" description="Polar residues" evidence="5">
    <location>
        <begin position="137"/>
        <end position="169"/>
    </location>
</feature>
<accession>A0AAJ7BTD7</accession>
<comment type="subcellular location">
    <subcellularLocation>
        <location evidence="1">Nucleus</location>
    </subcellularLocation>
</comment>
<evidence type="ECO:0000313" key="9">
    <source>
        <dbReference type="RefSeq" id="XP_015593743.1"/>
    </source>
</evidence>
<keyword evidence="7" id="KW-1185">Reference proteome</keyword>
<dbReference type="FunFam" id="1.10.30.10:FF:000007">
    <property type="entry name" value="Transcription factor SOX"/>
    <property type="match status" value="1"/>
</dbReference>
<evidence type="ECO:0000313" key="8">
    <source>
        <dbReference type="RefSeq" id="XP_015593742.1"/>
    </source>
</evidence>
<evidence type="ECO:0000256" key="4">
    <source>
        <dbReference type="PROSITE-ProRule" id="PRU00267"/>
    </source>
</evidence>
<dbReference type="Gene3D" id="1.10.30.10">
    <property type="entry name" value="High mobility group box domain"/>
    <property type="match status" value="1"/>
</dbReference>
<dbReference type="GO" id="GO:0007420">
    <property type="term" value="P:brain development"/>
    <property type="evidence" value="ECO:0007669"/>
    <property type="project" value="TreeGrafter"/>
</dbReference>
<evidence type="ECO:0000256" key="1">
    <source>
        <dbReference type="ARBA" id="ARBA00004123"/>
    </source>
</evidence>
<evidence type="ECO:0000256" key="3">
    <source>
        <dbReference type="ARBA" id="ARBA00023242"/>
    </source>
</evidence>
<dbReference type="GO" id="GO:0000978">
    <property type="term" value="F:RNA polymerase II cis-regulatory region sequence-specific DNA binding"/>
    <property type="evidence" value="ECO:0007669"/>
    <property type="project" value="TreeGrafter"/>
</dbReference>
<dbReference type="GO" id="GO:0005634">
    <property type="term" value="C:nucleus"/>
    <property type="evidence" value="ECO:0007669"/>
    <property type="project" value="UniProtKB-SubCell"/>
</dbReference>
<reference evidence="8 9" key="1">
    <citation type="submission" date="2025-04" db="UniProtKB">
        <authorList>
            <consortium name="RefSeq"/>
        </authorList>
    </citation>
    <scope>IDENTIFICATION</scope>
</reference>
<organism evidence="7 9">
    <name type="scientific">Cephus cinctus</name>
    <name type="common">Wheat stem sawfly</name>
    <dbReference type="NCBI Taxonomy" id="211228"/>
    <lineage>
        <taxon>Eukaryota</taxon>
        <taxon>Metazoa</taxon>
        <taxon>Ecdysozoa</taxon>
        <taxon>Arthropoda</taxon>
        <taxon>Hexapoda</taxon>
        <taxon>Insecta</taxon>
        <taxon>Pterygota</taxon>
        <taxon>Neoptera</taxon>
        <taxon>Endopterygota</taxon>
        <taxon>Hymenoptera</taxon>
        <taxon>Cephoidea</taxon>
        <taxon>Cephidae</taxon>
        <taxon>Cephus</taxon>
    </lineage>
</organism>
<dbReference type="PANTHER" id="PTHR10270:SF323">
    <property type="entry name" value="TRANSCRIPTION FACTOR SOX-14-RELATED"/>
    <property type="match status" value="1"/>
</dbReference>
<dbReference type="InterPro" id="IPR009071">
    <property type="entry name" value="HMG_box_dom"/>
</dbReference>
<protein>
    <submittedName>
        <fullName evidence="8 9">Transcription factor sox-2</fullName>
    </submittedName>
</protein>
<dbReference type="KEGG" id="ccin:107267046"/>
<dbReference type="Proteomes" id="UP000694920">
    <property type="component" value="Unplaced"/>
</dbReference>
<gene>
    <name evidence="8 9" type="primary">LOC107267046</name>
</gene>
<dbReference type="CDD" id="cd22029">
    <property type="entry name" value="HMG-box_SoxC"/>
    <property type="match status" value="1"/>
</dbReference>
<feature type="DNA-binding region" description="HMG box" evidence="4">
    <location>
        <begin position="44"/>
        <end position="112"/>
    </location>
</feature>
<dbReference type="RefSeq" id="XP_015593742.1">
    <property type="nucleotide sequence ID" value="XM_015738256.2"/>
</dbReference>